<evidence type="ECO:0000256" key="5">
    <source>
        <dbReference type="ARBA" id="ARBA00023136"/>
    </source>
</evidence>
<sequence>MWRTLRKYEDETGQDRLWTGAATRERGPGRPGGRSIVGDMPISKAAARGITDEFARRRGPKTGLVVGAAWGHPVLTAALEALMPADRLTVVADPSSTEDLKASLAAEGSWTAGNVTVVAALADAEPAEEVMLAAPVTVEAEAFIDDIALLQEKVEPGGVLSFAATLTAPAREEIAELVAEYGIGTDLIVRSLPPVRIHKLRIGSASKHEGEPRAIAAAEGLAPAWRASSVAVTPNLHLDSNGIIAAGLLLGTAWAAKKIRPASKAWIVPALAAVPVAAFFRDPQREADLRGEDDEPEAVLAASDGRIMAVETVVDERFGAATGTAGAEWLRIAAYLSVTDVHVNRAPVAGEVVDVFTEKGGYAKVSAPEAEHNAACYTVVSTPRGRVVVAQRTGAVLRRIVNRTKPGAALAKGERYGLIRFGSRTDVYLPAGAAEASVVPGETVRAGETIIARWR</sequence>
<evidence type="ECO:0000256" key="4">
    <source>
        <dbReference type="ARBA" id="ARBA00023098"/>
    </source>
</evidence>
<evidence type="ECO:0000256" key="3">
    <source>
        <dbReference type="ARBA" id="ARBA00022793"/>
    </source>
</evidence>
<keyword evidence="1" id="KW-1003">Cell membrane</keyword>
<comment type="caution">
    <text evidence="11">The sequence shown here is derived from an EMBL/GenBank/DDBJ whole genome shotgun (WGS) entry which is preliminary data.</text>
</comment>
<proteinExistence type="predicted"/>
<evidence type="ECO:0000256" key="9">
    <source>
        <dbReference type="ARBA" id="ARBA00023264"/>
    </source>
</evidence>
<reference evidence="11 12" key="1">
    <citation type="journal article" date="2018" name="Int. J. Syst. Evol. Microbiol.">
        <title>Glycomyces paridis sp. nov., isolated from the medicinal plant Paris polyphylla.</title>
        <authorList>
            <person name="Fang X.M."/>
            <person name="Bai J.L."/>
            <person name="Su J."/>
            <person name="Zhao L.L."/>
            <person name="Liu H.Y."/>
            <person name="Ma B.P."/>
            <person name="Zhang Y.Q."/>
            <person name="Yu L.Y."/>
        </authorList>
    </citation>
    <scope>NUCLEOTIDE SEQUENCE [LARGE SCALE GENOMIC DNA]</scope>
    <source>
        <strain evidence="11 12">CPCC 204357</strain>
    </source>
</reference>
<dbReference type="PANTHER" id="PTHR35809:SF1">
    <property type="entry name" value="ARCHAETIDYLSERINE DECARBOXYLASE PROENZYME-RELATED"/>
    <property type="match status" value="1"/>
</dbReference>
<dbReference type="OrthoDB" id="9790893at2"/>
<evidence type="ECO:0000256" key="1">
    <source>
        <dbReference type="ARBA" id="ARBA00022475"/>
    </source>
</evidence>
<keyword evidence="10" id="KW-0670">Pyruvate</keyword>
<evidence type="ECO:0000313" key="11">
    <source>
        <dbReference type="EMBL" id="THV27643.1"/>
    </source>
</evidence>
<keyword evidence="4" id="KW-0443">Lipid metabolism</keyword>
<organism evidence="11 12">
    <name type="scientific">Glycomyces paridis</name>
    <dbReference type="NCBI Taxonomy" id="2126555"/>
    <lineage>
        <taxon>Bacteria</taxon>
        <taxon>Bacillati</taxon>
        <taxon>Actinomycetota</taxon>
        <taxon>Actinomycetes</taxon>
        <taxon>Glycomycetales</taxon>
        <taxon>Glycomycetaceae</taxon>
        <taxon>Glycomyces</taxon>
    </lineage>
</organism>
<dbReference type="InterPro" id="IPR033175">
    <property type="entry name" value="PSD-A"/>
</dbReference>
<keyword evidence="3" id="KW-0210">Decarboxylase</keyword>
<keyword evidence="8" id="KW-0456">Lyase</keyword>
<dbReference type="InterPro" id="IPR003817">
    <property type="entry name" value="PS_Dcarbxylase"/>
</dbReference>
<evidence type="ECO:0000256" key="2">
    <source>
        <dbReference type="ARBA" id="ARBA00022516"/>
    </source>
</evidence>
<evidence type="ECO:0000256" key="8">
    <source>
        <dbReference type="ARBA" id="ARBA00023239"/>
    </source>
</evidence>
<keyword evidence="5" id="KW-0472">Membrane</keyword>
<protein>
    <submittedName>
        <fullName evidence="11">Phosphatidylserine decarboxylase family protein</fullName>
    </submittedName>
</protein>
<keyword evidence="2" id="KW-0444">Lipid biosynthesis</keyword>
<evidence type="ECO:0000256" key="10">
    <source>
        <dbReference type="ARBA" id="ARBA00023317"/>
    </source>
</evidence>
<dbReference type="GO" id="GO:0004609">
    <property type="term" value="F:phosphatidylserine decarboxylase activity"/>
    <property type="evidence" value="ECO:0007669"/>
    <property type="project" value="InterPro"/>
</dbReference>
<keyword evidence="7" id="KW-0594">Phospholipid biosynthesis</keyword>
<keyword evidence="12" id="KW-1185">Reference proteome</keyword>
<evidence type="ECO:0000256" key="7">
    <source>
        <dbReference type="ARBA" id="ARBA00023209"/>
    </source>
</evidence>
<dbReference type="GO" id="GO:0008654">
    <property type="term" value="P:phospholipid biosynthetic process"/>
    <property type="evidence" value="ECO:0007669"/>
    <property type="project" value="UniProtKB-KW"/>
</dbReference>
<evidence type="ECO:0000313" key="12">
    <source>
        <dbReference type="Proteomes" id="UP000305792"/>
    </source>
</evidence>
<evidence type="ECO:0000256" key="6">
    <source>
        <dbReference type="ARBA" id="ARBA00023145"/>
    </source>
</evidence>
<dbReference type="Proteomes" id="UP000305792">
    <property type="component" value="Unassembled WGS sequence"/>
</dbReference>
<dbReference type="EMBL" id="STGX01000010">
    <property type="protein sequence ID" value="THV27643.1"/>
    <property type="molecule type" value="Genomic_DNA"/>
</dbReference>
<dbReference type="AlphaFoldDB" id="A0A4S8PBG9"/>
<keyword evidence="6" id="KW-0865">Zymogen</keyword>
<dbReference type="PANTHER" id="PTHR35809">
    <property type="entry name" value="ARCHAETIDYLSERINE DECARBOXYLASE PROENZYME-RELATED"/>
    <property type="match status" value="1"/>
</dbReference>
<gene>
    <name evidence="11" type="ORF">E9998_14710</name>
</gene>
<name>A0A4S8PBG9_9ACTN</name>
<accession>A0A4S8PBG9</accession>
<keyword evidence="9" id="KW-1208">Phospholipid metabolism</keyword>
<dbReference type="Pfam" id="PF02666">
    <property type="entry name" value="PS_Dcarbxylase"/>
    <property type="match status" value="1"/>
</dbReference>